<feature type="domain" description="RNA 3'-terminal phosphate cyclase" evidence="1">
    <location>
        <begin position="2"/>
        <end position="73"/>
    </location>
</feature>
<sequence length="114" mass="12606">MKHALRIVLRGITNDQIDPSVDVLKATALPLLKRFGIDGEELELKIIRRGMPPKGGGEVIFACPVKKVLKPIQYIDPGKIKRIRGMAYPSLNLFGQGVPPDSKSNGGFYQEHLE</sequence>
<dbReference type="Pfam" id="PF01137">
    <property type="entry name" value="RTC"/>
    <property type="match status" value="1"/>
</dbReference>
<dbReference type="Gene3D" id="3.30.360.20">
    <property type="entry name" value="RNA 3'-terminal phosphate cyclase, insert domain"/>
    <property type="match status" value="1"/>
</dbReference>
<dbReference type="InterPro" id="IPR036553">
    <property type="entry name" value="RPTC_insert"/>
</dbReference>
<dbReference type="PROSITE" id="PS01287">
    <property type="entry name" value="RTC"/>
    <property type="match status" value="1"/>
</dbReference>
<dbReference type="Gene3D" id="3.65.10.20">
    <property type="entry name" value="RNA 3'-terminal phosphate cyclase domain"/>
    <property type="match status" value="1"/>
</dbReference>
<reference evidence="2" key="1">
    <citation type="submission" date="2017-07" db="EMBL/GenBank/DDBJ databases">
        <authorList>
            <person name="Mikheyev A."/>
            <person name="Grau M."/>
        </authorList>
    </citation>
    <scope>NUCLEOTIDE SEQUENCE</scope>
    <source>
        <tissue evidence="2">Venom_gland</tissue>
    </source>
</reference>
<name>A0A2D4FJF2_MICCO</name>
<dbReference type="GO" id="GO:0005730">
    <property type="term" value="C:nucleolus"/>
    <property type="evidence" value="ECO:0007669"/>
    <property type="project" value="TreeGrafter"/>
</dbReference>
<dbReference type="InterPro" id="IPR000228">
    <property type="entry name" value="RNA3'_term_phos_cyc"/>
</dbReference>
<reference evidence="2" key="2">
    <citation type="submission" date="2017-11" db="EMBL/GenBank/DDBJ databases">
        <title>Coralsnake Venomics: Analyses of Venom Gland Transcriptomes and Proteomes of Six Brazilian Taxa.</title>
        <authorList>
            <person name="Aird S.D."/>
            <person name="Jorge da Silva N."/>
            <person name="Qiu L."/>
            <person name="Villar-Briones A."/>
            <person name="Aparecida-Saddi V."/>
            <person name="Campos-Telles M.P."/>
            <person name="Grau M."/>
            <person name="Mikheyev A.S."/>
        </authorList>
    </citation>
    <scope>NUCLEOTIDE SEQUENCE</scope>
    <source>
        <tissue evidence="2">Venom_gland</tissue>
    </source>
</reference>
<accession>A0A2D4FJF2</accession>
<organism evidence="2">
    <name type="scientific">Micrurus corallinus</name>
    <name type="common">Brazilian coral snake</name>
    <dbReference type="NCBI Taxonomy" id="54390"/>
    <lineage>
        <taxon>Eukaryota</taxon>
        <taxon>Metazoa</taxon>
        <taxon>Chordata</taxon>
        <taxon>Craniata</taxon>
        <taxon>Vertebrata</taxon>
        <taxon>Euteleostomi</taxon>
        <taxon>Lepidosauria</taxon>
        <taxon>Squamata</taxon>
        <taxon>Bifurcata</taxon>
        <taxon>Unidentata</taxon>
        <taxon>Episquamata</taxon>
        <taxon>Toxicofera</taxon>
        <taxon>Serpentes</taxon>
        <taxon>Colubroidea</taxon>
        <taxon>Elapidae</taxon>
        <taxon>Elapinae</taxon>
        <taxon>Micrurus</taxon>
    </lineage>
</organism>
<dbReference type="PANTHER" id="PTHR11096">
    <property type="entry name" value="RNA 3' TERMINAL PHOSPHATE CYCLASE"/>
    <property type="match status" value="1"/>
</dbReference>
<dbReference type="InterPro" id="IPR020719">
    <property type="entry name" value="RNA3'_term_phos_cycl-like_CS"/>
</dbReference>
<dbReference type="SUPFAM" id="SSF55205">
    <property type="entry name" value="EPT/RTPC-like"/>
    <property type="match status" value="1"/>
</dbReference>
<dbReference type="InterPro" id="IPR037136">
    <property type="entry name" value="RNA3'_phos_cyclase_dom_sf"/>
</dbReference>
<dbReference type="AlphaFoldDB" id="A0A2D4FJF2"/>
<proteinExistence type="predicted"/>
<dbReference type="InterPro" id="IPR013792">
    <property type="entry name" value="RNA3'P_cycl/enolpyr_Trfase_a/b"/>
</dbReference>
<evidence type="ECO:0000313" key="2">
    <source>
        <dbReference type="EMBL" id="LAA47600.1"/>
    </source>
</evidence>
<protein>
    <recommendedName>
        <fullName evidence="1">RNA 3'-terminal phosphate cyclase domain-containing protein</fullName>
    </recommendedName>
</protein>
<dbReference type="GO" id="GO:0000479">
    <property type="term" value="P:endonucleolytic cleavage of tricistronic rRNA transcript (SSU-rRNA, 5.8S rRNA, LSU-rRNA)"/>
    <property type="evidence" value="ECO:0007669"/>
    <property type="project" value="TreeGrafter"/>
</dbReference>
<dbReference type="GO" id="GO:0004521">
    <property type="term" value="F:RNA endonuclease activity"/>
    <property type="evidence" value="ECO:0007669"/>
    <property type="project" value="TreeGrafter"/>
</dbReference>
<dbReference type="InterPro" id="IPR023797">
    <property type="entry name" value="RNA3'_phos_cyclase_dom"/>
</dbReference>
<dbReference type="EMBL" id="IACJ01069595">
    <property type="protein sequence ID" value="LAA47600.1"/>
    <property type="molecule type" value="Transcribed_RNA"/>
</dbReference>
<evidence type="ECO:0000259" key="1">
    <source>
        <dbReference type="Pfam" id="PF01137"/>
    </source>
</evidence>
<dbReference type="PANTHER" id="PTHR11096:SF1">
    <property type="entry name" value="RNA 3'-TERMINAL PHOSPHATE CYCLASE-LIKE PROTEIN"/>
    <property type="match status" value="1"/>
</dbReference>